<dbReference type="Proteomes" id="UP000694892">
    <property type="component" value="Chromosome 1L"/>
</dbReference>
<accession>A0A974I442</accession>
<sequence length="83" mass="9648">MRTYDRSSDIAGKSLRLWQLKTKFRVTCNFELRLYTALEQSLIELLLYTDLALTMVSARGVRSYSTQRQYLNLGSGFMSHYVA</sequence>
<name>A0A974I442_XENLA</name>
<dbReference type="AlphaFoldDB" id="A0A974I442"/>
<gene>
    <name evidence="1" type="ORF">XELAEV_18006171mg</name>
</gene>
<reference evidence="2" key="1">
    <citation type="journal article" date="2016" name="Nature">
        <title>Genome evolution in the allotetraploid frog Xenopus laevis.</title>
        <authorList>
            <person name="Session A.M."/>
            <person name="Uno Y."/>
            <person name="Kwon T."/>
            <person name="Chapman J.A."/>
            <person name="Toyoda A."/>
            <person name="Takahashi S."/>
            <person name="Fukui A."/>
            <person name="Hikosaka A."/>
            <person name="Suzuki A."/>
            <person name="Kondo M."/>
            <person name="van Heeringen S.J."/>
            <person name="Quigley I."/>
            <person name="Heinz S."/>
            <person name="Ogino H."/>
            <person name="Ochi H."/>
            <person name="Hellsten U."/>
            <person name="Lyons J.B."/>
            <person name="Simakov O."/>
            <person name="Putnam N."/>
            <person name="Stites J."/>
            <person name="Kuroki Y."/>
            <person name="Tanaka T."/>
            <person name="Michiue T."/>
            <person name="Watanabe M."/>
            <person name="Bogdanovic O."/>
            <person name="Lister R."/>
            <person name="Georgiou G."/>
            <person name="Paranjpe S.S."/>
            <person name="van Kruijsbergen I."/>
            <person name="Shu S."/>
            <person name="Carlson J."/>
            <person name="Kinoshita T."/>
            <person name="Ohta Y."/>
            <person name="Mawaribuchi S."/>
            <person name="Jenkins J."/>
            <person name="Grimwood J."/>
            <person name="Schmutz J."/>
            <person name="Mitros T."/>
            <person name="Mozaffari S.V."/>
            <person name="Suzuki Y."/>
            <person name="Haramoto Y."/>
            <person name="Yamamoto T.S."/>
            <person name="Takagi C."/>
            <person name="Heald R."/>
            <person name="Miller K."/>
            <person name="Haudenschild C."/>
            <person name="Kitzman J."/>
            <person name="Nakayama T."/>
            <person name="Izutsu Y."/>
            <person name="Robert J."/>
            <person name="Fortriede J."/>
            <person name="Burns K."/>
            <person name="Lotay V."/>
            <person name="Karimi K."/>
            <person name="Yasuoka Y."/>
            <person name="Dichmann D.S."/>
            <person name="Flajnik M.F."/>
            <person name="Houston D.W."/>
            <person name="Shendure J."/>
            <person name="DuPasquier L."/>
            <person name="Vize P.D."/>
            <person name="Zorn A.M."/>
            <person name="Ito M."/>
            <person name="Marcotte E.M."/>
            <person name="Wallingford J.B."/>
            <person name="Ito Y."/>
            <person name="Asashima M."/>
            <person name="Ueno N."/>
            <person name="Matsuda Y."/>
            <person name="Veenstra G.J."/>
            <person name="Fujiyama A."/>
            <person name="Harland R.M."/>
            <person name="Taira M."/>
            <person name="Rokhsar D.S."/>
        </authorList>
    </citation>
    <scope>NUCLEOTIDE SEQUENCE [LARGE SCALE GENOMIC DNA]</scope>
    <source>
        <strain evidence="2">J</strain>
    </source>
</reference>
<evidence type="ECO:0000313" key="1">
    <source>
        <dbReference type="EMBL" id="OCU00397.1"/>
    </source>
</evidence>
<organism evidence="1 2">
    <name type="scientific">Xenopus laevis</name>
    <name type="common">African clawed frog</name>
    <dbReference type="NCBI Taxonomy" id="8355"/>
    <lineage>
        <taxon>Eukaryota</taxon>
        <taxon>Metazoa</taxon>
        <taxon>Chordata</taxon>
        <taxon>Craniata</taxon>
        <taxon>Vertebrata</taxon>
        <taxon>Euteleostomi</taxon>
        <taxon>Amphibia</taxon>
        <taxon>Batrachia</taxon>
        <taxon>Anura</taxon>
        <taxon>Pipoidea</taxon>
        <taxon>Pipidae</taxon>
        <taxon>Xenopodinae</taxon>
        <taxon>Xenopus</taxon>
        <taxon>Xenopus</taxon>
    </lineage>
</organism>
<protein>
    <submittedName>
        <fullName evidence="1">Uncharacterized protein</fullName>
    </submittedName>
</protein>
<proteinExistence type="predicted"/>
<evidence type="ECO:0000313" key="2">
    <source>
        <dbReference type="Proteomes" id="UP000694892"/>
    </source>
</evidence>
<dbReference type="EMBL" id="CM004466">
    <property type="protein sequence ID" value="OCU00397.1"/>
    <property type="molecule type" value="Genomic_DNA"/>
</dbReference>